<dbReference type="EMBL" id="JBBWWR010000018">
    <property type="protein sequence ID" value="KAK8943863.1"/>
    <property type="molecule type" value="Genomic_DNA"/>
</dbReference>
<organism evidence="2 3">
    <name type="scientific">Platanthera guangdongensis</name>
    <dbReference type="NCBI Taxonomy" id="2320717"/>
    <lineage>
        <taxon>Eukaryota</taxon>
        <taxon>Viridiplantae</taxon>
        <taxon>Streptophyta</taxon>
        <taxon>Embryophyta</taxon>
        <taxon>Tracheophyta</taxon>
        <taxon>Spermatophyta</taxon>
        <taxon>Magnoliopsida</taxon>
        <taxon>Liliopsida</taxon>
        <taxon>Asparagales</taxon>
        <taxon>Orchidaceae</taxon>
        <taxon>Orchidoideae</taxon>
        <taxon>Orchideae</taxon>
        <taxon>Orchidinae</taxon>
        <taxon>Platanthera</taxon>
    </lineage>
</organism>
<feature type="transmembrane region" description="Helical" evidence="1">
    <location>
        <begin position="258"/>
        <end position="282"/>
    </location>
</feature>
<evidence type="ECO:0000256" key="1">
    <source>
        <dbReference type="SAM" id="Phobius"/>
    </source>
</evidence>
<keyword evidence="3" id="KW-1185">Reference proteome</keyword>
<reference evidence="2 3" key="1">
    <citation type="journal article" date="2022" name="Nat. Plants">
        <title>Genomes of leafy and leafless Platanthera orchids illuminate the evolution of mycoheterotrophy.</title>
        <authorList>
            <person name="Li M.H."/>
            <person name="Liu K.W."/>
            <person name="Li Z."/>
            <person name="Lu H.C."/>
            <person name="Ye Q.L."/>
            <person name="Zhang D."/>
            <person name="Wang J.Y."/>
            <person name="Li Y.F."/>
            <person name="Zhong Z.M."/>
            <person name="Liu X."/>
            <person name="Yu X."/>
            <person name="Liu D.K."/>
            <person name="Tu X.D."/>
            <person name="Liu B."/>
            <person name="Hao Y."/>
            <person name="Liao X.Y."/>
            <person name="Jiang Y.T."/>
            <person name="Sun W.H."/>
            <person name="Chen J."/>
            <person name="Chen Y.Q."/>
            <person name="Ai Y."/>
            <person name="Zhai J.W."/>
            <person name="Wu S.S."/>
            <person name="Zhou Z."/>
            <person name="Hsiao Y.Y."/>
            <person name="Wu W.L."/>
            <person name="Chen Y.Y."/>
            <person name="Lin Y.F."/>
            <person name="Hsu J.L."/>
            <person name="Li C.Y."/>
            <person name="Wang Z.W."/>
            <person name="Zhao X."/>
            <person name="Zhong W.Y."/>
            <person name="Ma X.K."/>
            <person name="Ma L."/>
            <person name="Huang J."/>
            <person name="Chen G.Z."/>
            <person name="Huang M.Z."/>
            <person name="Huang L."/>
            <person name="Peng D.H."/>
            <person name="Luo Y.B."/>
            <person name="Zou S.Q."/>
            <person name="Chen S.P."/>
            <person name="Lan S."/>
            <person name="Tsai W.C."/>
            <person name="Van de Peer Y."/>
            <person name="Liu Z.J."/>
        </authorList>
    </citation>
    <scope>NUCLEOTIDE SEQUENCE [LARGE SCALE GENOMIC DNA]</scope>
    <source>
        <strain evidence="2">Lor288</strain>
    </source>
</reference>
<evidence type="ECO:0000313" key="3">
    <source>
        <dbReference type="Proteomes" id="UP001412067"/>
    </source>
</evidence>
<keyword evidence="1" id="KW-1133">Transmembrane helix</keyword>
<sequence>MAWQIRRSVLLDALIKFTMEGKQFRVRSDLKLARECYVKIVNVIESIPPQNKGIFDLLVFSADHCSKVVEKETTEESAPEEVKDGAHLKPAQAIQNIPISKEDKENALSINTKLSEEEKGRINLLPPPKFGCVLLVGLSFKVLFPTTNQAEYETLLVGLRFVREIRIKDVDVKTDSLVMTSQCLTAANLLMCGCGEIIKELGECSNDLLMTFHNDSLLRHEGGVHCLFILNVVFALIFGLLALFLGPSLLALGSSCSIPLFWCYEVTALGLVILYGGTAFFLKRKAASVLDEASLSGRNLEMLECSLEVSSDVQRRVDEGFRAWMGSSLLSSDDEDNENGYSNLEAAHPIGGVNSGWQRGL</sequence>
<gene>
    <name evidence="2" type="ORF">KSP40_PGU002422</name>
</gene>
<feature type="transmembrane region" description="Helical" evidence="1">
    <location>
        <begin position="226"/>
        <end position="246"/>
    </location>
</feature>
<keyword evidence="1" id="KW-0472">Membrane</keyword>
<dbReference type="Proteomes" id="UP001412067">
    <property type="component" value="Unassembled WGS sequence"/>
</dbReference>
<evidence type="ECO:0000313" key="2">
    <source>
        <dbReference type="EMBL" id="KAK8943863.1"/>
    </source>
</evidence>
<dbReference type="PANTHER" id="PTHR36060">
    <property type="entry name" value="OS02G0272400 PROTEIN"/>
    <property type="match status" value="1"/>
</dbReference>
<accession>A0ABR2LLB7</accession>
<comment type="caution">
    <text evidence="2">The sequence shown here is derived from an EMBL/GenBank/DDBJ whole genome shotgun (WGS) entry which is preliminary data.</text>
</comment>
<name>A0ABR2LLB7_9ASPA</name>
<dbReference type="PANTHER" id="PTHR36060:SF1">
    <property type="entry name" value="OS02G0272400 PROTEIN"/>
    <property type="match status" value="1"/>
</dbReference>
<keyword evidence="1" id="KW-0812">Transmembrane</keyword>
<proteinExistence type="predicted"/>
<protein>
    <submittedName>
        <fullName evidence="2">Uncharacterized protein</fullName>
    </submittedName>
</protein>